<proteinExistence type="inferred from homology"/>
<dbReference type="PANTHER" id="PTHR47665:SF1">
    <property type="entry name" value="HISTONE DEACETYLASE-LIKE PROTEIN"/>
    <property type="match status" value="1"/>
</dbReference>
<keyword evidence="13" id="KW-0539">Nucleus</keyword>
<evidence type="ECO:0000256" key="4">
    <source>
        <dbReference type="ARBA" id="ARBA00022491"/>
    </source>
</evidence>
<keyword evidence="12" id="KW-0804">Transcription</keyword>
<dbReference type="Gene3D" id="3.30.40.10">
    <property type="entry name" value="Zinc/RING finger domain, C3HC4 (zinc finger)"/>
    <property type="match status" value="1"/>
</dbReference>
<dbReference type="InterPro" id="IPR001607">
    <property type="entry name" value="Znf_UBP"/>
</dbReference>
<dbReference type="PANTHER" id="PTHR47665">
    <property type="entry name" value="HISTONE DEACETYLASE-LIKE PROTEIN"/>
    <property type="match status" value="1"/>
</dbReference>
<dbReference type="Pfam" id="PF02148">
    <property type="entry name" value="zf-UBP"/>
    <property type="match status" value="1"/>
</dbReference>
<evidence type="ECO:0000313" key="16">
    <source>
        <dbReference type="Proteomes" id="UP000095287"/>
    </source>
</evidence>
<keyword evidence="6" id="KW-0677">Repeat</keyword>
<organism evidence="16 17">
    <name type="scientific">Steinernema glaseri</name>
    <dbReference type="NCBI Taxonomy" id="37863"/>
    <lineage>
        <taxon>Eukaryota</taxon>
        <taxon>Metazoa</taxon>
        <taxon>Ecdysozoa</taxon>
        <taxon>Nematoda</taxon>
        <taxon>Chromadorea</taxon>
        <taxon>Rhabditida</taxon>
        <taxon>Tylenchina</taxon>
        <taxon>Panagrolaimomorpha</taxon>
        <taxon>Strongyloidoidea</taxon>
        <taxon>Steinernematidae</taxon>
        <taxon>Steinernema</taxon>
    </lineage>
</organism>
<keyword evidence="11" id="KW-0805">Transcription regulation</keyword>
<dbReference type="PROSITE" id="PS50271">
    <property type="entry name" value="ZF_UBP"/>
    <property type="match status" value="1"/>
</dbReference>
<dbReference type="GO" id="GO:0005634">
    <property type="term" value="C:nucleus"/>
    <property type="evidence" value="ECO:0007669"/>
    <property type="project" value="UniProtKB-SubCell"/>
</dbReference>
<evidence type="ECO:0000259" key="15">
    <source>
        <dbReference type="PROSITE" id="PS50271"/>
    </source>
</evidence>
<evidence type="ECO:0000256" key="5">
    <source>
        <dbReference type="ARBA" id="ARBA00022723"/>
    </source>
</evidence>
<dbReference type="Proteomes" id="UP000095287">
    <property type="component" value="Unplaced"/>
</dbReference>
<name>A0A1I7Z025_9BILA</name>
<evidence type="ECO:0000256" key="14">
    <source>
        <dbReference type="PROSITE-ProRule" id="PRU00502"/>
    </source>
</evidence>
<keyword evidence="16" id="KW-1185">Reference proteome</keyword>
<evidence type="ECO:0000256" key="12">
    <source>
        <dbReference type="ARBA" id="ARBA00023163"/>
    </source>
</evidence>
<evidence type="ECO:0000256" key="2">
    <source>
        <dbReference type="ARBA" id="ARBA00004123"/>
    </source>
</evidence>
<keyword evidence="5" id="KW-0479">Metal-binding</keyword>
<dbReference type="FunFam" id="3.30.40.10:FF:000342">
    <property type="entry name" value="Histone deacetylase 6"/>
    <property type="match status" value="1"/>
</dbReference>
<protein>
    <submittedName>
        <fullName evidence="17">UBP-type domain-containing protein</fullName>
    </submittedName>
</protein>
<keyword evidence="7 14" id="KW-0863">Zinc-finger</keyword>
<feature type="domain" description="UBP-type" evidence="15">
    <location>
        <begin position="30"/>
        <end position="130"/>
    </location>
</feature>
<evidence type="ECO:0000256" key="1">
    <source>
        <dbReference type="ARBA" id="ARBA00001947"/>
    </source>
</evidence>
<reference evidence="17" key="1">
    <citation type="submission" date="2016-11" db="UniProtKB">
        <authorList>
            <consortium name="WormBaseParasite"/>
        </authorList>
    </citation>
    <scope>IDENTIFICATION</scope>
</reference>
<evidence type="ECO:0000256" key="6">
    <source>
        <dbReference type="ARBA" id="ARBA00022737"/>
    </source>
</evidence>
<evidence type="ECO:0000256" key="3">
    <source>
        <dbReference type="ARBA" id="ARBA00007738"/>
    </source>
</evidence>
<dbReference type="SMART" id="SM00290">
    <property type="entry name" value="ZnF_UBP"/>
    <property type="match status" value="1"/>
</dbReference>
<dbReference type="SUPFAM" id="SSF57850">
    <property type="entry name" value="RING/U-box"/>
    <property type="match status" value="1"/>
</dbReference>
<evidence type="ECO:0000256" key="9">
    <source>
        <dbReference type="ARBA" id="ARBA00022833"/>
    </source>
</evidence>
<dbReference type="GO" id="GO:0008270">
    <property type="term" value="F:zinc ion binding"/>
    <property type="evidence" value="ECO:0007669"/>
    <property type="project" value="UniProtKB-KW"/>
</dbReference>
<keyword evidence="8" id="KW-0378">Hydrolase</keyword>
<keyword evidence="9" id="KW-0862">Zinc</keyword>
<dbReference type="WBParaSite" id="L893_g21235.t1">
    <property type="protein sequence ID" value="L893_g21235.t1"/>
    <property type="gene ID" value="L893_g21235"/>
</dbReference>
<comment type="similarity">
    <text evidence="3">Belongs to the histone deacetylase family. HD type 2 subfamily.</text>
</comment>
<evidence type="ECO:0000256" key="7">
    <source>
        <dbReference type="ARBA" id="ARBA00022771"/>
    </source>
</evidence>
<evidence type="ECO:0000256" key="8">
    <source>
        <dbReference type="ARBA" id="ARBA00022801"/>
    </source>
</evidence>
<keyword evidence="10" id="KW-0156">Chromatin regulator</keyword>
<accession>A0A1I7Z025</accession>
<comment type="subcellular location">
    <subcellularLocation>
        <location evidence="2">Nucleus</location>
    </subcellularLocation>
</comment>
<dbReference type="InterPro" id="IPR013083">
    <property type="entry name" value="Znf_RING/FYVE/PHD"/>
</dbReference>
<evidence type="ECO:0000313" key="17">
    <source>
        <dbReference type="WBParaSite" id="L893_g21235.t1"/>
    </source>
</evidence>
<keyword evidence="4" id="KW-0678">Repressor</keyword>
<evidence type="ECO:0000256" key="13">
    <source>
        <dbReference type="ARBA" id="ARBA00023242"/>
    </source>
</evidence>
<dbReference type="GO" id="GO:0006325">
    <property type="term" value="P:chromatin organization"/>
    <property type="evidence" value="ECO:0007669"/>
    <property type="project" value="UniProtKB-KW"/>
</dbReference>
<sequence length="132" mass="14182">MADAPSTSSGVTSSSPSFVEPPLFSVVPLNTCPHLDQVRDVPSSGIDARVKCTTCDNVGENWICLTCYSVNCGRHVNGHAVQHFLGSNHAMSLSLADLSVWCYECEAYIHNDILTPAKRAAHISKFGCDIGE</sequence>
<evidence type="ECO:0000256" key="11">
    <source>
        <dbReference type="ARBA" id="ARBA00023015"/>
    </source>
</evidence>
<comment type="cofactor">
    <cofactor evidence="1">
        <name>Zn(2+)</name>
        <dbReference type="ChEBI" id="CHEBI:29105"/>
    </cofactor>
</comment>
<evidence type="ECO:0000256" key="10">
    <source>
        <dbReference type="ARBA" id="ARBA00022853"/>
    </source>
</evidence>
<dbReference type="AlphaFoldDB" id="A0A1I7Z025"/>
<dbReference type="GO" id="GO:0016787">
    <property type="term" value="F:hydrolase activity"/>
    <property type="evidence" value="ECO:0007669"/>
    <property type="project" value="UniProtKB-KW"/>
</dbReference>